<evidence type="ECO:0000313" key="1">
    <source>
        <dbReference type="EMBL" id="SED36416.1"/>
    </source>
</evidence>
<dbReference type="AlphaFoldDB" id="A0A1H5A1T2"/>
<proteinExistence type="predicted"/>
<sequence length="232" mass="26543">MQERPPQANEFLGLIKFFRNEEFLDKLIAGRMHCQTPETYRLSKMEGVSDRAENCVHSWRPTRGDSINEVVINGHAIPAQDVAAITIHNCEPEESWLHCWFSLRMPGDSESVESLNSDLKRMKEHFGDHYAFIINKDLRPFLSLLQDVSSKRVWAGEVAYTEDVTQWGLSCKSPAYAYQREYRFGFGACRISAVEPYIFDHPDGFAHLILKNPEFVMKNDQDGSVLLDLGAV</sequence>
<name>A0A1H5A1T2_PSEAG</name>
<dbReference type="EMBL" id="FNSC01000001">
    <property type="protein sequence ID" value="SED36416.1"/>
    <property type="molecule type" value="Genomic_DNA"/>
</dbReference>
<organism evidence="1 2">
    <name type="scientific">Pseudomonas anguilliseptica</name>
    <dbReference type="NCBI Taxonomy" id="53406"/>
    <lineage>
        <taxon>Bacteria</taxon>
        <taxon>Pseudomonadati</taxon>
        <taxon>Pseudomonadota</taxon>
        <taxon>Gammaproteobacteria</taxon>
        <taxon>Pseudomonadales</taxon>
        <taxon>Pseudomonadaceae</taxon>
        <taxon>Pseudomonas</taxon>
    </lineage>
</organism>
<gene>
    <name evidence="1" type="ORF">SAMN05421553_2526</name>
</gene>
<reference evidence="2" key="1">
    <citation type="submission" date="2016-10" db="EMBL/GenBank/DDBJ databases">
        <authorList>
            <person name="Varghese N."/>
            <person name="Submissions S."/>
        </authorList>
    </citation>
    <scope>NUCLEOTIDE SEQUENCE [LARGE SCALE GENOMIC DNA]</scope>
    <source>
        <strain evidence="2">DSM 12111</strain>
    </source>
</reference>
<keyword evidence="2" id="KW-1185">Reference proteome</keyword>
<dbReference type="OrthoDB" id="6848467at2"/>
<dbReference type="RefSeq" id="WP_090381217.1">
    <property type="nucleotide sequence ID" value="NZ_CP156749.1"/>
</dbReference>
<accession>A0A1H5A1T2</accession>
<dbReference type="Proteomes" id="UP000242849">
    <property type="component" value="Unassembled WGS sequence"/>
</dbReference>
<protein>
    <submittedName>
        <fullName evidence="1">Uncharacterized protein</fullName>
    </submittedName>
</protein>
<evidence type="ECO:0000313" key="2">
    <source>
        <dbReference type="Proteomes" id="UP000242849"/>
    </source>
</evidence>